<evidence type="ECO:0000256" key="1">
    <source>
        <dbReference type="SAM" id="SignalP"/>
    </source>
</evidence>
<dbReference type="InterPro" id="IPR032033">
    <property type="entry name" value="Cytochrome_P460"/>
</dbReference>
<dbReference type="AlphaFoldDB" id="A0A8G2FBM9"/>
<sequence length="162" mass="18526">MKRCLMVACFIISLSLFTACSLFQPANIKKPPMTTASALWQYITITDPYTEWEQFDDTAGMQIGAPPHGPRIQIYPNKIASRSVYKANEGSIIVMENYNKDEKTLLTINLMQKRPNYAPSAGNWFWAAYEPDGTVIEEGKIKRCVECHVSMAFDDYTFIHQW</sequence>
<proteinExistence type="predicted"/>
<comment type="caution">
    <text evidence="3">The sequence shown here is derived from an EMBL/GenBank/DDBJ whole genome shotgun (WGS) entry which is preliminary data.</text>
</comment>
<dbReference type="Gene3D" id="3.50.70.20">
    <property type="entry name" value="Cytochrome P460"/>
    <property type="match status" value="1"/>
</dbReference>
<name>A0A8G2FBM9_9BACT</name>
<dbReference type="PROSITE" id="PS51257">
    <property type="entry name" value="PROKAR_LIPOPROTEIN"/>
    <property type="match status" value="1"/>
</dbReference>
<evidence type="ECO:0000259" key="2">
    <source>
        <dbReference type="Pfam" id="PF16694"/>
    </source>
</evidence>
<dbReference type="CDD" id="cd20716">
    <property type="entry name" value="cyt_P460_fam"/>
    <property type="match status" value="1"/>
</dbReference>
<evidence type="ECO:0000313" key="4">
    <source>
        <dbReference type="Proteomes" id="UP000184001"/>
    </source>
</evidence>
<feature type="signal peptide" evidence="1">
    <location>
        <begin position="1"/>
        <end position="19"/>
    </location>
</feature>
<dbReference type="InterPro" id="IPR038142">
    <property type="entry name" value="Cytochrome_P460_sp"/>
</dbReference>
<dbReference type="EMBL" id="FQZR01000005">
    <property type="protein sequence ID" value="SHJ35864.1"/>
    <property type="molecule type" value="Genomic_DNA"/>
</dbReference>
<gene>
    <name evidence="3" type="ORF">SAMN05660830_02231</name>
</gene>
<feature type="domain" description="Cytochrome P460" evidence="2">
    <location>
        <begin position="69"/>
        <end position="158"/>
    </location>
</feature>
<reference evidence="3 4" key="1">
    <citation type="submission" date="2016-11" db="EMBL/GenBank/DDBJ databases">
        <authorList>
            <person name="Varghese N."/>
            <person name="Submissions S."/>
        </authorList>
    </citation>
    <scope>NUCLEOTIDE SEQUENCE [LARGE SCALE GENOMIC DNA]</scope>
    <source>
        <strain evidence="3 4">DSM 17919</strain>
    </source>
</reference>
<keyword evidence="1" id="KW-0732">Signal</keyword>
<organism evidence="3 4">
    <name type="scientific">Halodesulfovibrio aestuarii</name>
    <dbReference type="NCBI Taxonomy" id="126333"/>
    <lineage>
        <taxon>Bacteria</taxon>
        <taxon>Pseudomonadati</taxon>
        <taxon>Thermodesulfobacteriota</taxon>
        <taxon>Desulfovibrionia</taxon>
        <taxon>Desulfovibrionales</taxon>
        <taxon>Desulfovibrionaceae</taxon>
        <taxon>Halodesulfovibrio</taxon>
    </lineage>
</organism>
<dbReference type="Proteomes" id="UP000184001">
    <property type="component" value="Unassembled WGS sequence"/>
</dbReference>
<evidence type="ECO:0000313" key="3">
    <source>
        <dbReference type="EMBL" id="SHJ35864.1"/>
    </source>
</evidence>
<feature type="chain" id="PRO_5033999695" evidence="1">
    <location>
        <begin position="20"/>
        <end position="162"/>
    </location>
</feature>
<dbReference type="RefSeq" id="WP_020000906.1">
    <property type="nucleotide sequence ID" value="NZ_CP192217.1"/>
</dbReference>
<dbReference type="Pfam" id="PF16694">
    <property type="entry name" value="Cytochrome_P460"/>
    <property type="match status" value="1"/>
</dbReference>
<protein>
    <submittedName>
        <fullName evidence="3">Cytochrome P460</fullName>
    </submittedName>
</protein>
<accession>A0A8G2FBM9</accession>